<dbReference type="SUPFAM" id="SSF48452">
    <property type="entry name" value="TPR-like"/>
    <property type="match status" value="1"/>
</dbReference>
<dbReference type="Gene3D" id="1.25.40.10">
    <property type="entry name" value="Tetratricopeptide repeat domain"/>
    <property type="match status" value="1"/>
</dbReference>
<accession>A0A7Z0TTA4</accession>
<dbReference type="InterPro" id="IPR011990">
    <property type="entry name" value="TPR-like_helical_dom_sf"/>
</dbReference>
<dbReference type="PROSITE" id="PS51257">
    <property type="entry name" value="PROKAR_LIPOPROTEIN"/>
    <property type="match status" value="1"/>
</dbReference>
<protein>
    <recommendedName>
        <fullName evidence="4">Tetratricopeptide repeat protein</fullName>
    </recommendedName>
</protein>
<proteinExistence type="predicted"/>
<keyword evidence="1" id="KW-0732">Signal</keyword>
<sequence>MSRVLACAGLLALAACTTPVSAPGPAVQPATEATPQEMVAMIRGAAGDGDGELAVQPIRDPMVEDLRERAVALEAGGDLDAAVAALDQALDIVDGDPALLQERAELAILQGDFERAGVLAERGYALGSQVGPLCRRHWITLEQVRLMAGDVDGAASARGQADGCRVAGPQRY</sequence>
<organism evidence="2 3">
    <name type="scientific">Luteimonas deserti</name>
    <dbReference type="NCBI Taxonomy" id="2752306"/>
    <lineage>
        <taxon>Bacteria</taxon>
        <taxon>Pseudomonadati</taxon>
        <taxon>Pseudomonadota</taxon>
        <taxon>Gammaproteobacteria</taxon>
        <taxon>Lysobacterales</taxon>
        <taxon>Lysobacteraceae</taxon>
        <taxon>Luteimonas</taxon>
    </lineage>
</organism>
<comment type="caution">
    <text evidence="2">The sequence shown here is derived from an EMBL/GenBank/DDBJ whole genome shotgun (WGS) entry which is preliminary data.</text>
</comment>
<evidence type="ECO:0000256" key="1">
    <source>
        <dbReference type="SAM" id="SignalP"/>
    </source>
</evidence>
<gene>
    <name evidence="2" type="ORF">H0E82_02285</name>
</gene>
<dbReference type="AlphaFoldDB" id="A0A7Z0TTA4"/>
<evidence type="ECO:0000313" key="3">
    <source>
        <dbReference type="Proteomes" id="UP000589896"/>
    </source>
</evidence>
<feature type="chain" id="PRO_5031252410" description="Tetratricopeptide repeat protein" evidence="1">
    <location>
        <begin position="23"/>
        <end position="172"/>
    </location>
</feature>
<feature type="signal peptide" evidence="1">
    <location>
        <begin position="1"/>
        <end position="22"/>
    </location>
</feature>
<evidence type="ECO:0000313" key="2">
    <source>
        <dbReference type="EMBL" id="NYZ61596.1"/>
    </source>
</evidence>
<evidence type="ECO:0008006" key="4">
    <source>
        <dbReference type="Google" id="ProtNLM"/>
    </source>
</evidence>
<keyword evidence="3" id="KW-1185">Reference proteome</keyword>
<dbReference type="EMBL" id="JACCJZ010000005">
    <property type="protein sequence ID" value="NYZ61596.1"/>
    <property type="molecule type" value="Genomic_DNA"/>
</dbReference>
<name>A0A7Z0TTA4_9GAMM</name>
<dbReference type="Proteomes" id="UP000589896">
    <property type="component" value="Unassembled WGS sequence"/>
</dbReference>
<reference evidence="2 3" key="1">
    <citation type="submission" date="2020-07" db="EMBL/GenBank/DDBJ databases">
        <title>isolation of Luteimonas sp. SJ-16.</title>
        <authorList>
            <person name="Huang X.-X."/>
            <person name="Xu L."/>
            <person name="Sun J.-Q."/>
        </authorList>
    </citation>
    <scope>NUCLEOTIDE SEQUENCE [LARGE SCALE GENOMIC DNA]</scope>
    <source>
        <strain evidence="2 3">SJ-16</strain>
    </source>
</reference>